<accession>A0AA39QY00</accession>
<organism evidence="1 2">
    <name type="scientific">Cladonia borealis</name>
    <dbReference type="NCBI Taxonomy" id="184061"/>
    <lineage>
        <taxon>Eukaryota</taxon>
        <taxon>Fungi</taxon>
        <taxon>Dikarya</taxon>
        <taxon>Ascomycota</taxon>
        <taxon>Pezizomycotina</taxon>
        <taxon>Lecanoromycetes</taxon>
        <taxon>OSLEUM clade</taxon>
        <taxon>Lecanoromycetidae</taxon>
        <taxon>Lecanorales</taxon>
        <taxon>Lecanorineae</taxon>
        <taxon>Cladoniaceae</taxon>
        <taxon>Cladonia</taxon>
    </lineage>
</organism>
<keyword evidence="2" id="KW-1185">Reference proteome</keyword>
<gene>
    <name evidence="1" type="ORF">JMJ35_005880</name>
</gene>
<proteinExistence type="predicted"/>
<protein>
    <submittedName>
        <fullName evidence="1">Uncharacterized protein</fullName>
    </submittedName>
</protein>
<sequence length="576" mass="65318">MSVTRQQPVSKFLVVCGATNAASDSWHFSNFLGFYRALRILGVEGGDFWSCFPIREYFDEGHHHDSIKFGRRGRDGQNSLKEQEAMIEIFNRAQFYSGERFFWDQISGDRVDQLADEVLRYMEIQDKKLVAGDIFNIILIGHGTEEGTSIGGKILQAKDLAEVLDTFRPGVRVNVVVQSCDSGIFMDKISAKKERQRFIHTFISCEDLSWAAQISPSGRFPHSVFSGAFLRSLGLVGSAETTDWTLEEHINFLKLNTSDIALIVRFLDVLFTDFVDQSFSQTPTATNLARRIITPSTTVTRPGLPQHNIPWQHVQNAVECIAAELDLAGDLGGEKDAALIQAAASSKYLFENKKISKERYQQRQAELLSALGWRFRIQECFYLVMEGLANKDLVDFDLAPKYPMYRGVKEDLRVPVIVKILESFEIVQECCHPDPGHMEGRFDSAVYWLATVIVRSSTNLRRTMSFLIMIGLLGKVDLEYLNSIELEEVEDVDFSEPLHPPIMEESLLPQTGFWLPQSSDKSVESRTWAALGRYNRIKTSFEQFFGEGSWGIDDLIQNSLMFLATSYYSREECGSK</sequence>
<comment type="caution">
    <text evidence="1">The sequence shown here is derived from an EMBL/GenBank/DDBJ whole genome shotgun (WGS) entry which is preliminary data.</text>
</comment>
<dbReference type="AlphaFoldDB" id="A0AA39QY00"/>
<dbReference type="Proteomes" id="UP001166286">
    <property type="component" value="Unassembled WGS sequence"/>
</dbReference>
<evidence type="ECO:0000313" key="2">
    <source>
        <dbReference type="Proteomes" id="UP001166286"/>
    </source>
</evidence>
<evidence type="ECO:0000313" key="1">
    <source>
        <dbReference type="EMBL" id="KAK0511307.1"/>
    </source>
</evidence>
<name>A0AA39QY00_9LECA</name>
<dbReference type="EMBL" id="JAFEKC020000013">
    <property type="protein sequence ID" value="KAK0511307.1"/>
    <property type="molecule type" value="Genomic_DNA"/>
</dbReference>
<reference evidence="1" key="1">
    <citation type="submission" date="2023-03" db="EMBL/GenBank/DDBJ databases">
        <title>Complete genome of Cladonia borealis.</title>
        <authorList>
            <person name="Park H."/>
        </authorList>
    </citation>
    <scope>NUCLEOTIDE SEQUENCE</scope>
    <source>
        <strain evidence="1">ANT050790</strain>
    </source>
</reference>